<reference evidence="2" key="1">
    <citation type="journal article" date="2019" name="bioRxiv">
        <title>The Genome of the Zebra Mussel, Dreissena polymorpha: A Resource for Invasive Species Research.</title>
        <authorList>
            <person name="McCartney M.A."/>
            <person name="Auch B."/>
            <person name="Kono T."/>
            <person name="Mallez S."/>
            <person name="Zhang Y."/>
            <person name="Obille A."/>
            <person name="Becker A."/>
            <person name="Abrahante J.E."/>
            <person name="Garbe J."/>
            <person name="Badalamenti J.P."/>
            <person name="Herman A."/>
            <person name="Mangelson H."/>
            <person name="Liachko I."/>
            <person name="Sullivan S."/>
            <person name="Sone E.D."/>
            <person name="Koren S."/>
            <person name="Silverstein K.A.T."/>
            <person name="Beckman K.B."/>
            <person name="Gohl D.M."/>
        </authorList>
    </citation>
    <scope>NUCLEOTIDE SEQUENCE</scope>
    <source>
        <strain evidence="2">Duluth1</strain>
        <tissue evidence="2">Whole animal</tissue>
    </source>
</reference>
<keyword evidence="3" id="KW-1185">Reference proteome</keyword>
<feature type="region of interest" description="Disordered" evidence="1">
    <location>
        <begin position="1"/>
        <end position="52"/>
    </location>
</feature>
<organism evidence="2 3">
    <name type="scientific">Dreissena polymorpha</name>
    <name type="common">Zebra mussel</name>
    <name type="synonym">Mytilus polymorpha</name>
    <dbReference type="NCBI Taxonomy" id="45954"/>
    <lineage>
        <taxon>Eukaryota</taxon>
        <taxon>Metazoa</taxon>
        <taxon>Spiralia</taxon>
        <taxon>Lophotrochozoa</taxon>
        <taxon>Mollusca</taxon>
        <taxon>Bivalvia</taxon>
        <taxon>Autobranchia</taxon>
        <taxon>Heteroconchia</taxon>
        <taxon>Euheterodonta</taxon>
        <taxon>Imparidentia</taxon>
        <taxon>Neoheterodontei</taxon>
        <taxon>Myida</taxon>
        <taxon>Dreissenoidea</taxon>
        <taxon>Dreissenidae</taxon>
        <taxon>Dreissena</taxon>
    </lineage>
</organism>
<dbReference type="EMBL" id="JAIWYP010000003">
    <property type="protein sequence ID" value="KAH3846799.1"/>
    <property type="molecule type" value="Genomic_DNA"/>
</dbReference>
<comment type="caution">
    <text evidence="2">The sequence shown here is derived from an EMBL/GenBank/DDBJ whole genome shotgun (WGS) entry which is preliminary data.</text>
</comment>
<sequence length="52" mass="5879">MEEDLRETSSANLVDTDKQNKEEKRGRINAAAKDKASMQRKLTSKPVSIPVY</sequence>
<feature type="compositionally biased region" description="Basic and acidic residues" evidence="1">
    <location>
        <begin position="15"/>
        <end position="37"/>
    </location>
</feature>
<evidence type="ECO:0000256" key="1">
    <source>
        <dbReference type="SAM" id="MobiDB-lite"/>
    </source>
</evidence>
<protein>
    <submittedName>
        <fullName evidence="2">Uncharacterized protein</fullName>
    </submittedName>
</protein>
<dbReference type="Proteomes" id="UP000828390">
    <property type="component" value="Unassembled WGS sequence"/>
</dbReference>
<proteinExistence type="predicted"/>
<reference evidence="2" key="2">
    <citation type="submission" date="2020-11" db="EMBL/GenBank/DDBJ databases">
        <authorList>
            <person name="McCartney M.A."/>
            <person name="Auch B."/>
            <person name="Kono T."/>
            <person name="Mallez S."/>
            <person name="Becker A."/>
            <person name="Gohl D.M."/>
            <person name="Silverstein K.A.T."/>
            <person name="Koren S."/>
            <person name="Bechman K.B."/>
            <person name="Herman A."/>
            <person name="Abrahante J.E."/>
            <person name="Garbe J."/>
        </authorList>
    </citation>
    <scope>NUCLEOTIDE SEQUENCE</scope>
    <source>
        <strain evidence="2">Duluth1</strain>
        <tissue evidence="2">Whole animal</tissue>
    </source>
</reference>
<evidence type="ECO:0000313" key="3">
    <source>
        <dbReference type="Proteomes" id="UP000828390"/>
    </source>
</evidence>
<name>A0A9D4KWB1_DREPO</name>
<gene>
    <name evidence="2" type="ORF">DPMN_089106</name>
</gene>
<evidence type="ECO:0000313" key="2">
    <source>
        <dbReference type="EMBL" id="KAH3846799.1"/>
    </source>
</evidence>
<accession>A0A9D4KWB1</accession>
<dbReference type="AlphaFoldDB" id="A0A9D4KWB1"/>